<protein>
    <submittedName>
        <fullName evidence="1">Uncharacterized protein</fullName>
    </submittedName>
</protein>
<evidence type="ECO:0000313" key="1">
    <source>
        <dbReference type="EMBL" id="PXX79724.1"/>
    </source>
</evidence>
<dbReference type="InterPro" id="IPR036278">
    <property type="entry name" value="Sialidase_sf"/>
</dbReference>
<comment type="caution">
    <text evidence="1">The sequence shown here is derived from an EMBL/GenBank/DDBJ whole genome shotgun (WGS) entry which is preliminary data.</text>
</comment>
<organism evidence="1 2">
    <name type="scientific">Dielma fastidiosa</name>
    <dbReference type="NCBI Taxonomy" id="1034346"/>
    <lineage>
        <taxon>Bacteria</taxon>
        <taxon>Bacillati</taxon>
        <taxon>Bacillota</taxon>
        <taxon>Erysipelotrichia</taxon>
        <taxon>Erysipelotrichales</taxon>
        <taxon>Erysipelotrichaceae</taxon>
        <taxon>Dielma</taxon>
    </lineage>
</organism>
<proteinExistence type="predicted"/>
<sequence>MLQGKNVFDFESAGYPGDVVMSCEDLTIEHPEYLKIDGATLKRSDYPSIEKKFTSLYVKPTYGAIRLCELAVDHYSTDYKSSLVVASYKNDLAIIGIKRNASYNSDITTYISHDGGLTFETNTCKKVSTQYDYYGKTPVIIGDCIIVFHTSTTTYNSSGYVGYICSTDGGKTWSSNSIDHPKNTSYSKMTLKAFSFGGRFMLYFNCGTPTLLTKDPTNTEQSMRNWDEIDISTLANTSVISEIKNGNKFMIGGMFNGMYRILNDDYTYVDGNEIGLTSSHFSQDKIFYNDNTQEYVCIKTSATQTECYVSKSKDLFNWTEEIMEAPKVGTESSDYGYYFDRIHGSHLFQNTKQGGNVLCRDFNNYSKVGAIGSGGSFNFGIYYEPETNLPYFIYLDSASYDTKIEYRVNKIYLYDVEQYFTLPSCKKIDSIIGGGSYTEAQYPFIRTE</sequence>
<dbReference type="SUPFAM" id="SSF50939">
    <property type="entry name" value="Sialidases"/>
    <property type="match status" value="1"/>
</dbReference>
<keyword evidence="2" id="KW-1185">Reference proteome</keyword>
<dbReference type="Gene3D" id="2.120.10.10">
    <property type="match status" value="1"/>
</dbReference>
<dbReference type="AlphaFoldDB" id="A0A318KNV3"/>
<reference evidence="1 2" key="1">
    <citation type="submission" date="2018-05" db="EMBL/GenBank/DDBJ databases">
        <title>Genomic Encyclopedia of Type Strains, Phase IV (KMG-IV): sequencing the most valuable type-strain genomes for metagenomic binning, comparative biology and taxonomic classification.</title>
        <authorList>
            <person name="Goeker M."/>
        </authorList>
    </citation>
    <scope>NUCLEOTIDE SEQUENCE [LARGE SCALE GENOMIC DNA]</scope>
    <source>
        <strain evidence="1 2">JC118</strain>
    </source>
</reference>
<dbReference type="RefSeq" id="WP_022937102.1">
    <property type="nucleotide sequence ID" value="NZ_CABKRQ010000002.1"/>
</dbReference>
<dbReference type="Proteomes" id="UP000247612">
    <property type="component" value="Unassembled WGS sequence"/>
</dbReference>
<dbReference type="EMBL" id="QJKH01000005">
    <property type="protein sequence ID" value="PXX79724.1"/>
    <property type="molecule type" value="Genomic_DNA"/>
</dbReference>
<evidence type="ECO:0000313" key="2">
    <source>
        <dbReference type="Proteomes" id="UP000247612"/>
    </source>
</evidence>
<gene>
    <name evidence="1" type="ORF">DES51_105198</name>
</gene>
<name>A0A318KNV3_9FIRM</name>
<accession>A0A318KNV3</accession>
<dbReference type="STRING" id="1034346.GCA_000313565_00790"/>